<dbReference type="Pfam" id="PF00061">
    <property type="entry name" value="Lipocalin"/>
    <property type="match status" value="1"/>
</dbReference>
<dbReference type="PRINTS" id="PR00179">
    <property type="entry name" value="LIPOCALIN"/>
</dbReference>
<dbReference type="InterPro" id="IPR022272">
    <property type="entry name" value="Lipocalin_CS"/>
</dbReference>
<dbReference type="AlphaFoldDB" id="G5AZX5"/>
<dbReference type="Proteomes" id="UP000006813">
    <property type="component" value="Unassembled WGS sequence"/>
</dbReference>
<evidence type="ECO:0000256" key="3">
    <source>
        <dbReference type="ARBA" id="ARBA00022448"/>
    </source>
</evidence>
<dbReference type="PRINTS" id="PR01275">
    <property type="entry name" value="NGELATINASE"/>
</dbReference>
<dbReference type="OMA" id="STIFMEY"/>
<evidence type="ECO:0000256" key="4">
    <source>
        <dbReference type="ARBA" id="ARBA00022525"/>
    </source>
</evidence>
<name>G5AZX5_HETGA</name>
<keyword evidence="6" id="KW-1015">Disulfide bond</keyword>
<evidence type="ECO:0000313" key="12">
    <source>
        <dbReference type="Proteomes" id="UP000006813"/>
    </source>
</evidence>
<dbReference type="InterPro" id="IPR012674">
    <property type="entry name" value="Calycin"/>
</dbReference>
<comment type="similarity">
    <text evidence="2 8">Belongs to the calycin superfamily. Lipocalin family.</text>
</comment>
<dbReference type="PANTHER" id="PTHR11430:SF13">
    <property type="entry name" value="NEUTROPHIL GELATINASE-ASSOCIATED LIPOCALIN"/>
    <property type="match status" value="1"/>
</dbReference>
<evidence type="ECO:0000256" key="6">
    <source>
        <dbReference type="ARBA" id="ARBA00023157"/>
    </source>
</evidence>
<gene>
    <name evidence="11" type="ORF">GW7_00351</name>
</gene>
<evidence type="ECO:0000313" key="11">
    <source>
        <dbReference type="EMBL" id="EHB02586.1"/>
    </source>
</evidence>
<evidence type="ECO:0000256" key="1">
    <source>
        <dbReference type="ARBA" id="ARBA00004613"/>
    </source>
</evidence>
<dbReference type="GO" id="GO:0036094">
    <property type="term" value="F:small molecule binding"/>
    <property type="evidence" value="ECO:0007669"/>
    <property type="project" value="InterPro"/>
</dbReference>
<comment type="subcellular location">
    <subcellularLocation>
        <location evidence="1">Secreted</location>
    </subcellularLocation>
</comment>
<accession>G5AZX5</accession>
<keyword evidence="7" id="KW-0325">Glycoprotein</keyword>
<dbReference type="InterPro" id="IPR000566">
    <property type="entry name" value="Lipocln_cytosolic_FA-bd_dom"/>
</dbReference>
<keyword evidence="5 9" id="KW-0732">Signal</keyword>
<evidence type="ECO:0000256" key="2">
    <source>
        <dbReference type="ARBA" id="ARBA00006889"/>
    </source>
</evidence>
<feature type="signal peptide" evidence="9">
    <location>
        <begin position="1"/>
        <end position="20"/>
    </location>
</feature>
<reference evidence="11 12" key="1">
    <citation type="journal article" date="2011" name="Nature">
        <title>Genome sequencing reveals insights into physiology and longevity of the naked mole rat.</title>
        <authorList>
            <person name="Kim E.B."/>
            <person name="Fang X."/>
            <person name="Fushan A.A."/>
            <person name="Huang Z."/>
            <person name="Lobanov A.V."/>
            <person name="Han L."/>
            <person name="Marino S.M."/>
            <person name="Sun X."/>
            <person name="Turanov A.A."/>
            <person name="Yang P."/>
            <person name="Yim S.H."/>
            <person name="Zhao X."/>
            <person name="Kasaikina M.V."/>
            <person name="Stoletzki N."/>
            <person name="Peng C."/>
            <person name="Polak P."/>
            <person name="Xiong Z."/>
            <person name="Kiezun A."/>
            <person name="Zhu Y."/>
            <person name="Chen Y."/>
            <person name="Kryukov G.V."/>
            <person name="Zhang Q."/>
            <person name="Peshkin L."/>
            <person name="Yang L."/>
            <person name="Bronson R.T."/>
            <person name="Buffenstein R."/>
            <person name="Wang B."/>
            <person name="Han C."/>
            <person name="Li Q."/>
            <person name="Chen L."/>
            <person name="Zhao W."/>
            <person name="Sunyaev S.R."/>
            <person name="Park T.J."/>
            <person name="Zhang G."/>
            <person name="Wang J."/>
            <person name="Gladyshev V.N."/>
        </authorList>
    </citation>
    <scope>NUCLEOTIDE SEQUENCE [LARGE SCALE GENOMIC DNA]</scope>
</reference>
<dbReference type="GO" id="GO:0005615">
    <property type="term" value="C:extracellular space"/>
    <property type="evidence" value="ECO:0007669"/>
    <property type="project" value="TreeGrafter"/>
</dbReference>
<evidence type="ECO:0000259" key="10">
    <source>
        <dbReference type="Pfam" id="PF00061"/>
    </source>
</evidence>
<organism evidence="11 12">
    <name type="scientific">Heterocephalus glaber</name>
    <name type="common">Naked mole rat</name>
    <dbReference type="NCBI Taxonomy" id="10181"/>
    <lineage>
        <taxon>Eukaryota</taxon>
        <taxon>Metazoa</taxon>
        <taxon>Chordata</taxon>
        <taxon>Craniata</taxon>
        <taxon>Vertebrata</taxon>
        <taxon>Euteleostomi</taxon>
        <taxon>Mammalia</taxon>
        <taxon>Eutheria</taxon>
        <taxon>Euarchontoglires</taxon>
        <taxon>Glires</taxon>
        <taxon>Rodentia</taxon>
        <taxon>Hystricomorpha</taxon>
        <taxon>Bathyergidae</taxon>
        <taxon>Heterocephalus</taxon>
    </lineage>
</organism>
<dbReference type="STRING" id="10181.G5AZX5"/>
<feature type="domain" description="Lipocalin/cytosolic fatty-acid binding" evidence="10">
    <location>
        <begin position="48"/>
        <end position="193"/>
    </location>
</feature>
<protein>
    <submittedName>
        <fullName evidence="11">Neutrophil gelatinase-associated lipocalin</fullName>
    </submittedName>
</protein>
<dbReference type="InParanoid" id="G5AZX5"/>
<keyword evidence="4" id="KW-0964">Secreted</keyword>
<evidence type="ECO:0000256" key="5">
    <source>
        <dbReference type="ARBA" id="ARBA00022729"/>
    </source>
</evidence>
<proteinExistence type="inferred from homology"/>
<sequence length="198" mass="22677">MALGLLCLGLTLLGILQTQAQDPPLAVPLNLPLYKVLPQPDFQDDQFQGKWYTIAVADNTIRFESFTQLHMYSTVFELKDDHSYNVTSRIFSEEQCEVWVRTFVPTVLPGQFTLENITRFDGLQSSIVRVAATNYDEFATIFLKTIYKSRVYFEYILLGRSKEVIPEVIEVFLNVSKSLGLTEKDIIFTDPTEKCLDD</sequence>
<evidence type="ECO:0000256" key="8">
    <source>
        <dbReference type="RuleBase" id="RU003695"/>
    </source>
</evidence>
<dbReference type="PROSITE" id="PS00213">
    <property type="entry name" value="LIPOCALIN"/>
    <property type="match status" value="1"/>
</dbReference>
<dbReference type="EMBL" id="JH167704">
    <property type="protein sequence ID" value="EHB02586.1"/>
    <property type="molecule type" value="Genomic_DNA"/>
</dbReference>
<dbReference type="InterPro" id="IPR003087">
    <property type="entry name" value="LCN2/LCN12"/>
</dbReference>
<dbReference type="PANTHER" id="PTHR11430">
    <property type="entry name" value="LIPOCALIN"/>
    <property type="match status" value="1"/>
</dbReference>
<feature type="chain" id="PRO_5003473927" evidence="9">
    <location>
        <begin position="21"/>
        <end position="198"/>
    </location>
</feature>
<dbReference type="Gene3D" id="2.40.128.20">
    <property type="match status" value="1"/>
</dbReference>
<dbReference type="InterPro" id="IPR002345">
    <property type="entry name" value="Lipocalin"/>
</dbReference>
<evidence type="ECO:0000256" key="7">
    <source>
        <dbReference type="ARBA" id="ARBA00023180"/>
    </source>
</evidence>
<evidence type="ECO:0000256" key="9">
    <source>
        <dbReference type="SAM" id="SignalP"/>
    </source>
</evidence>
<dbReference type="SUPFAM" id="SSF50814">
    <property type="entry name" value="Lipocalins"/>
    <property type="match status" value="1"/>
</dbReference>
<keyword evidence="3" id="KW-0813">Transport</keyword>